<dbReference type="NCBIfam" id="TIGR01167">
    <property type="entry name" value="LPXTG_anchor"/>
    <property type="match status" value="1"/>
</dbReference>
<dbReference type="InterPro" id="IPR019931">
    <property type="entry name" value="LPXTG_anchor"/>
</dbReference>
<evidence type="ECO:0000256" key="4">
    <source>
        <dbReference type="ARBA" id="ARBA00022729"/>
    </source>
</evidence>
<feature type="compositionally biased region" description="Basic and acidic residues" evidence="6">
    <location>
        <begin position="757"/>
        <end position="766"/>
    </location>
</feature>
<dbReference type="InterPro" id="IPR001434">
    <property type="entry name" value="OmcB-like_DUF11"/>
</dbReference>
<dbReference type="PANTHER" id="PTHR23303">
    <property type="entry name" value="CARBOXYPEPTIDASE REGULATORY REGION-CONTAINING"/>
    <property type="match status" value="1"/>
</dbReference>
<dbReference type="Proteomes" id="UP000622687">
    <property type="component" value="Unassembled WGS sequence"/>
</dbReference>
<feature type="region of interest" description="Disordered" evidence="6">
    <location>
        <begin position="385"/>
        <end position="404"/>
    </location>
</feature>
<dbReference type="InterPro" id="IPR051417">
    <property type="entry name" value="SDr/BOS_complex"/>
</dbReference>
<dbReference type="Pfam" id="PF24346">
    <property type="entry name" value="DUF7507"/>
    <property type="match status" value="2"/>
</dbReference>
<dbReference type="InterPro" id="IPR055354">
    <property type="entry name" value="DUF7507"/>
</dbReference>
<dbReference type="Pfam" id="PF01345">
    <property type="entry name" value="DUF11"/>
    <property type="match status" value="2"/>
</dbReference>
<evidence type="ECO:0000313" key="9">
    <source>
        <dbReference type="EMBL" id="MBI6873622.1"/>
    </source>
</evidence>
<dbReference type="GO" id="GO:0005576">
    <property type="term" value="C:extracellular region"/>
    <property type="evidence" value="ECO:0007669"/>
    <property type="project" value="UniProtKB-SubCell"/>
</dbReference>
<sequence>MVKLRKNKVLTLMVLVSFILNIFSLAFENKARADTNDINFTLEKTVDKSEVFAGEDFTYTIKYANPNTTTDAHNVVITDELPGNIKYVSYTPSEDIAVTTTGSINGHDLITFTFKEPLKAGKTGFVKIIARFPAGTTQGGTTNSAINVAKIKGDYGDEVTSNPVTVTPKVKDPDWSITKTKTIPSGTPAVGGNVTYQITLKGNSATGGLNLHGVKLVDTIPAGGEYISSSNGGVYDSGTGKVTWDIGNVNVDTSVNRTVTVKYPSVKVEDSVTNAVDGYVQLFGDTKVLTKQATFTHGFAAAAPSVANFTKNGRQADDRYSVGQTAQFTLSNIQNTGNVPLDKIEIVDSIPKEITLTSISTGAYSNTANVEVQYEINSSGSWQNWPGTPVPSNTNKVLDTNSITPNPGEKITGVKWILTNGAEGIAPGFRNTSAIAVNGTVSKPDTGDKITNNATLTATKDGIPPIIKNASKVISVIDPMPWLVPTKTVKNGQTKFNMNDTVEYNLRIQNHAFATGDYINPIAVDILPAEMEDVQIIGCDRSHSNISNDPVVDTTQTKIIGGVTHRILKWNFTGTLTPGQYVDVKFSAKIKDKTLSGKYTNELYITTNDQSVFENPINELIDDTNDLDGDSSSTDKVVKSSRDVFVNFVGTADSQKWVKGELDTDWNYYDISNRHGYTLPGGIADYQLRVKNTGANGPINNIVIIDVLPYIGDIGVIDTKARDSAWRPYLVNRITGENGGPLPAGVKIYYSTNPNPSKEELRDPKNKKGLKTDGWSETPPLDITSVRSLKFDFGNNPLNKDEERILQWPMRAPYEAPANQIAWNSFGYGATFVDIGGDQPFLPSEPKKVGFEVQPDPAAKYYIGNFVWEDMNKDGLQNDGETGINSVLVNLYQYNSVIGDFEYTGRYTRTGDSHTGKTGYYEFPNVAPGTYKVEFVLPTGYKVAPYNVGGDRELDSNINYSNKEDYTDNGTTTSAIKTEDIVITDKNDFSIDAGLYRLASLGDRVWNDRNANGIQDAGEVGISGVKVTLLDKDGNPAKYGDGSQVQDVITDANGNYKFENLEPGLYKVKFENPNGDYKFTINNPSDSSKDSDAIADSTGLTATTAIVSLKSGENKTDVDAGMYLAQIGDYVWEDKNANGIQDLEEIGISGVKVNLLNEDGTPAKDEYGNPVPQAATGADGKYLFDNLKSGKYVVEFVKPTGYAKFSKSIQGSDSLKDSDADVTTGKTAVITLAAGQRDMSWDAGLYKLASLGDFAWLDKNANGIQDAGEPAMPGVTVKLLDKDGNPAKYEDGTIIPDVITDANGKYSFTSLVPGSYTVQFVKDSYYKFTDSAKGADRGKDSNVDSTGKADVILASGENNITIDAGYIVNSGIKLEKTVYVGHDGGKGTGVENVKGEKGTPITYLFKVTNTGTSYLKDITLDDTTLGIDKSKMTKLSGDDLLAPGATIVYYYETTITKDFTNTAKVEGTPSDDKDTAIPNGDKVSAQDTAIIGEVIPGIKIEKTVYAGHDNGAQSGGELVVGEKGTPITYMFKITNTGNVCLKDITIDDADLKINKSKMIYKERSESGLAENAPLKVNENITYYYETTINGDLTNTAKTEGTPSDNLGNTIDTASKPSAQDTAKVDEVKPSITVEKTVYNGHDGGKGSGVEIVSGKLNSDITYLFTVKNTGETDLKDITINDTDLKIDKSKMIKLSGNEPLTTGASIVYYYEGKINGDLVNIVQVSGTPIDSKGNTVPNTHNPVASDTAEVKLSASLGDYVWVDANANGKQEPTEKGIPKVKLILTDSKGNTKSTVTDDNGKYLFDDLMPGDYTVSIDKTTIPTGMVPSYELDITLDYKVNVTLSSNQFKDDVDFGYYTPSSGGGGGPIIIKLTSVGDYVWYDKNGDGKQDSNEKGIPNVKLTLTDGSGRVSTTTTDANGKYLFSDLVPGKYIINLDANTLPKDLKQTYELDKTLNGEVSVSLTAEQFKDDVDFGYNKSGINIDDEKTPGGPSENPKDKPEDKPSTNIDDDKTPGSPTDIPAGTSTKPSQNNNTPGDKNLPKTGTENFNLLFLGILSLTGSGLFILKRRDKNKAK</sequence>
<dbReference type="PROSITE" id="PS50847">
    <property type="entry name" value="GRAM_POS_ANCHORING"/>
    <property type="match status" value="1"/>
</dbReference>
<keyword evidence="7" id="KW-0812">Transmembrane</keyword>
<keyword evidence="5" id="KW-0572">Peptidoglycan-anchor</keyword>
<comment type="subcellular location">
    <subcellularLocation>
        <location evidence="1">Secreted</location>
    </subcellularLocation>
</comment>
<dbReference type="InterPro" id="IPR033764">
    <property type="entry name" value="Sdr_B"/>
</dbReference>
<dbReference type="Pfam" id="PF00746">
    <property type="entry name" value="Gram_pos_anchor"/>
    <property type="match status" value="1"/>
</dbReference>
<keyword evidence="2" id="KW-0134">Cell wall</keyword>
<feature type="region of interest" description="Disordered" evidence="6">
    <location>
        <begin position="1599"/>
        <end position="1625"/>
    </location>
</feature>
<evidence type="ECO:0000256" key="7">
    <source>
        <dbReference type="SAM" id="Phobius"/>
    </source>
</evidence>
<feature type="region of interest" description="Disordered" evidence="6">
    <location>
        <begin position="753"/>
        <end position="776"/>
    </location>
</feature>
<keyword evidence="3" id="KW-0964">Secreted</keyword>
<reference evidence="9" key="1">
    <citation type="submission" date="2020-12" db="EMBL/GenBank/DDBJ databases">
        <title>Clostridium thailandense sp. nov., a novel acetogenic bacterium isolated from peat land soil in Thailand.</title>
        <authorList>
            <person name="Chaikitkaew S."/>
            <person name="Birkeland N.K."/>
        </authorList>
    </citation>
    <scope>NUCLEOTIDE SEQUENCE</scope>
    <source>
        <strain evidence="9">DSM 17425</strain>
    </source>
</reference>
<feature type="transmembrane region" description="Helical" evidence="7">
    <location>
        <begin position="2047"/>
        <end position="2065"/>
    </location>
</feature>
<feature type="region of interest" description="Disordered" evidence="6">
    <location>
        <begin position="1978"/>
        <end position="2044"/>
    </location>
</feature>
<dbReference type="NCBIfam" id="TIGR01451">
    <property type="entry name" value="B_ant_repeat"/>
    <property type="match status" value="2"/>
</dbReference>
<feature type="domain" description="Gram-positive cocci surface proteins LPxTG" evidence="8">
    <location>
        <begin position="2039"/>
        <end position="2074"/>
    </location>
</feature>
<dbReference type="Gene3D" id="2.60.40.740">
    <property type="match status" value="2"/>
</dbReference>
<feature type="compositionally biased region" description="Polar residues" evidence="6">
    <location>
        <begin position="1599"/>
        <end position="1620"/>
    </location>
</feature>
<evidence type="ECO:0000313" key="10">
    <source>
        <dbReference type="Proteomes" id="UP000622687"/>
    </source>
</evidence>
<evidence type="ECO:0000256" key="3">
    <source>
        <dbReference type="ARBA" id="ARBA00022525"/>
    </source>
</evidence>
<keyword evidence="4" id="KW-0732">Signal</keyword>
<evidence type="ECO:0000256" key="1">
    <source>
        <dbReference type="ARBA" id="ARBA00004613"/>
    </source>
</evidence>
<feature type="compositionally biased region" description="Basic and acidic residues" evidence="6">
    <location>
        <begin position="1994"/>
        <end position="2012"/>
    </location>
</feature>
<gene>
    <name evidence="9" type="ORF">I6U51_13020</name>
</gene>
<evidence type="ECO:0000256" key="6">
    <source>
        <dbReference type="SAM" id="MobiDB-lite"/>
    </source>
</evidence>
<dbReference type="EMBL" id="JAEEGB010000014">
    <property type="protein sequence ID" value="MBI6873622.1"/>
    <property type="molecule type" value="Genomic_DNA"/>
</dbReference>
<dbReference type="Pfam" id="PF17210">
    <property type="entry name" value="SdrD_B"/>
    <property type="match status" value="6"/>
</dbReference>
<feature type="compositionally biased region" description="Polar residues" evidence="6">
    <location>
        <begin position="2022"/>
        <end position="2044"/>
    </location>
</feature>
<evidence type="ECO:0000259" key="8">
    <source>
        <dbReference type="PROSITE" id="PS50847"/>
    </source>
</evidence>
<proteinExistence type="predicted"/>
<keyword evidence="7" id="KW-0472">Membrane</keyword>
<dbReference type="SUPFAM" id="SSF117074">
    <property type="entry name" value="Hypothetical protein PA1324"/>
    <property type="match status" value="6"/>
</dbReference>
<keyword evidence="7" id="KW-1133">Transmembrane helix</keyword>
<accession>A0A934HYX4</accession>
<keyword evidence="10" id="KW-1185">Reference proteome</keyword>
<protein>
    <submittedName>
        <fullName evidence="9">DUF11 domain-containing protein</fullName>
    </submittedName>
</protein>
<evidence type="ECO:0000256" key="5">
    <source>
        <dbReference type="ARBA" id="ARBA00023088"/>
    </source>
</evidence>
<organism evidence="9 10">
    <name type="scientific">Clostridium aciditolerans</name>
    <dbReference type="NCBI Taxonomy" id="339861"/>
    <lineage>
        <taxon>Bacteria</taxon>
        <taxon>Bacillati</taxon>
        <taxon>Bacillota</taxon>
        <taxon>Clostridia</taxon>
        <taxon>Eubacteriales</taxon>
        <taxon>Clostridiaceae</taxon>
        <taxon>Clostridium</taxon>
    </lineage>
</organism>
<dbReference type="Gene3D" id="2.60.40.10">
    <property type="entry name" value="Immunoglobulins"/>
    <property type="match status" value="6"/>
</dbReference>
<dbReference type="RefSeq" id="WP_211143045.1">
    <property type="nucleotide sequence ID" value="NZ_JAEEGB010000014.1"/>
</dbReference>
<name>A0A934HYX4_9CLOT</name>
<dbReference type="InterPro" id="IPR013783">
    <property type="entry name" value="Ig-like_fold"/>
</dbReference>
<comment type="caution">
    <text evidence="9">The sequence shown here is derived from an EMBL/GenBank/DDBJ whole genome shotgun (WGS) entry which is preliminary data.</text>
</comment>
<dbReference type="InterPro" id="IPR047589">
    <property type="entry name" value="DUF11_rpt"/>
</dbReference>
<evidence type="ECO:0000256" key="2">
    <source>
        <dbReference type="ARBA" id="ARBA00022512"/>
    </source>
</evidence>